<proteinExistence type="predicted"/>
<evidence type="ECO:0000313" key="2">
    <source>
        <dbReference type="EMBL" id="MBL1097432.1"/>
    </source>
</evidence>
<dbReference type="SUPFAM" id="SSF47336">
    <property type="entry name" value="ACP-like"/>
    <property type="match status" value="1"/>
</dbReference>
<dbReference type="InterPro" id="IPR009081">
    <property type="entry name" value="PP-bd_ACP"/>
</dbReference>
<accession>A0ABS1NBV8</accession>
<evidence type="ECO:0000259" key="1">
    <source>
        <dbReference type="PROSITE" id="PS50075"/>
    </source>
</evidence>
<feature type="domain" description="Carrier" evidence="1">
    <location>
        <begin position="4"/>
        <end position="80"/>
    </location>
</feature>
<protein>
    <submittedName>
        <fullName evidence="2">Acyl carrier protein</fullName>
    </submittedName>
</protein>
<sequence length="93" mass="10559">MERAQLEERVITLLAEAVVMPREDVEDPRTNLREDLGMDSMDYVDLITVLERELGQHVEREQLSWVRTVGDVVDLVCELAAKRDGTETSQASS</sequence>
<comment type="caution">
    <text evidence="2">The sequence shown here is derived from an EMBL/GenBank/DDBJ whole genome shotgun (WGS) entry which is preliminary data.</text>
</comment>
<dbReference type="EMBL" id="JAERRF010000006">
    <property type="protein sequence ID" value="MBL1097432.1"/>
    <property type="molecule type" value="Genomic_DNA"/>
</dbReference>
<gene>
    <name evidence="2" type="ORF">JK363_12235</name>
</gene>
<evidence type="ECO:0000313" key="3">
    <source>
        <dbReference type="Proteomes" id="UP000634229"/>
    </source>
</evidence>
<dbReference type="Pfam" id="PF00550">
    <property type="entry name" value="PP-binding"/>
    <property type="match status" value="1"/>
</dbReference>
<dbReference type="RefSeq" id="WP_201874710.1">
    <property type="nucleotide sequence ID" value="NZ_JAERRF010000006.1"/>
</dbReference>
<dbReference type="PROSITE" id="PS50075">
    <property type="entry name" value="CARRIER"/>
    <property type="match status" value="1"/>
</dbReference>
<dbReference type="Gene3D" id="1.10.1200.10">
    <property type="entry name" value="ACP-like"/>
    <property type="match status" value="1"/>
</dbReference>
<dbReference type="Proteomes" id="UP000634229">
    <property type="component" value="Unassembled WGS sequence"/>
</dbReference>
<name>A0ABS1NBV8_9ACTN</name>
<keyword evidence="3" id="KW-1185">Reference proteome</keyword>
<dbReference type="InterPro" id="IPR036736">
    <property type="entry name" value="ACP-like_sf"/>
</dbReference>
<organism evidence="2 3">
    <name type="scientific">Streptomyces coffeae</name>
    <dbReference type="NCBI Taxonomy" id="621382"/>
    <lineage>
        <taxon>Bacteria</taxon>
        <taxon>Bacillati</taxon>
        <taxon>Actinomycetota</taxon>
        <taxon>Actinomycetes</taxon>
        <taxon>Kitasatosporales</taxon>
        <taxon>Streptomycetaceae</taxon>
        <taxon>Streptomyces</taxon>
    </lineage>
</organism>
<reference evidence="2 3" key="1">
    <citation type="submission" date="2021-01" db="EMBL/GenBank/DDBJ databases">
        <title>WGS of actinomycetes isolated from Thailand.</title>
        <authorList>
            <person name="Thawai C."/>
        </authorList>
    </citation>
    <scope>NUCLEOTIDE SEQUENCE [LARGE SCALE GENOMIC DNA]</scope>
    <source>
        <strain evidence="2 3">CA1R205</strain>
    </source>
</reference>